<dbReference type="Pfam" id="PF00202">
    <property type="entry name" value="Aminotran_3"/>
    <property type="match status" value="1"/>
</dbReference>
<keyword evidence="2 3" id="KW-0663">Pyridoxal phosphate</keyword>
<dbReference type="InterPro" id="IPR015422">
    <property type="entry name" value="PyrdxlP-dep_Trfase_small"/>
</dbReference>
<dbReference type="AlphaFoldDB" id="A0A0K2VWW0"/>
<dbReference type="EMBL" id="CCND01000012">
    <property type="protein sequence ID" value="CDX56127.1"/>
    <property type="molecule type" value="Genomic_DNA"/>
</dbReference>
<evidence type="ECO:0000313" key="4">
    <source>
        <dbReference type="EMBL" id="CDX56127.1"/>
    </source>
</evidence>
<evidence type="ECO:0000256" key="3">
    <source>
        <dbReference type="RuleBase" id="RU003560"/>
    </source>
</evidence>
<dbReference type="GO" id="GO:0030170">
    <property type="term" value="F:pyridoxal phosphate binding"/>
    <property type="evidence" value="ECO:0007669"/>
    <property type="project" value="InterPro"/>
</dbReference>
<dbReference type="PROSITE" id="PS00600">
    <property type="entry name" value="AA_TRANSFER_CLASS_3"/>
    <property type="match status" value="1"/>
</dbReference>
<dbReference type="GO" id="GO:0008483">
    <property type="term" value="F:transaminase activity"/>
    <property type="evidence" value="ECO:0007669"/>
    <property type="project" value="UniProtKB-KW"/>
</dbReference>
<organism evidence="4 5">
    <name type="scientific">Mesorhizobium plurifarium</name>
    <dbReference type="NCBI Taxonomy" id="69974"/>
    <lineage>
        <taxon>Bacteria</taxon>
        <taxon>Pseudomonadati</taxon>
        <taxon>Pseudomonadota</taxon>
        <taxon>Alphaproteobacteria</taxon>
        <taxon>Hyphomicrobiales</taxon>
        <taxon>Phyllobacteriaceae</taxon>
        <taxon>Mesorhizobium</taxon>
    </lineage>
</organism>
<dbReference type="Proteomes" id="UP000182888">
    <property type="component" value="Unassembled WGS sequence"/>
</dbReference>
<dbReference type="PANTHER" id="PTHR43713">
    <property type="entry name" value="GLUTAMATE-1-SEMIALDEHYDE 2,1-AMINOMUTASE"/>
    <property type="match status" value="1"/>
</dbReference>
<proteinExistence type="inferred from homology"/>
<protein>
    <submittedName>
        <fullName evidence="4">Glutamate-1-semialdehyde aminotransferase</fullName>
    </submittedName>
</protein>
<gene>
    <name evidence="4" type="ORF">MPL1032_20405</name>
</gene>
<evidence type="ECO:0000256" key="2">
    <source>
        <dbReference type="ARBA" id="ARBA00022898"/>
    </source>
</evidence>
<dbReference type="Gene3D" id="3.40.640.10">
    <property type="entry name" value="Type I PLP-dependent aspartate aminotransferase-like (Major domain)"/>
    <property type="match status" value="1"/>
</dbReference>
<dbReference type="Gene3D" id="3.90.1150.10">
    <property type="entry name" value="Aspartate Aminotransferase, domain 1"/>
    <property type="match status" value="1"/>
</dbReference>
<accession>A0A0K2VWW0</accession>
<dbReference type="PANTHER" id="PTHR43713:SF3">
    <property type="entry name" value="GLUTAMATE-1-SEMIALDEHYDE 2,1-AMINOMUTASE 1, CHLOROPLASTIC-RELATED"/>
    <property type="match status" value="1"/>
</dbReference>
<name>A0A0K2VWW0_MESPL</name>
<sequence length="415" mass="44033">MQHVVCGISSGGRAVPDLDGRRFLVQRAQGPYVWDDHGRRYVDTALGFGATFLGHSAPEVIDATKAALERGSMPAYAHALEEEAAASLASHTGDLSKVVFVNSGSEAVHLACRLARAVTGRGRIAKMAAGYDGWFDDVAFGNAGSREAEMRTNARPVKDETMLLRFNDFGDVDLLFNECNDIAAVILEPMMANAGCIPAADGYLAHVAAVARRHGAVVIMDEVLMGFRLHPGLASHHLGVKPDLATVGKAIGNGIAVAALIGTPEIMAAFEDQRVNRAGTYNGNPVACAAVKSSMALVDKVDYSAITARGDTLRAEIVKGFAEQGIETCTSGYGAVFTLWRGMRPPASYKEAVAIVDPAFTVDLHLELRRAGVMSMATTYGRYYLSASHDQEALDLCAGAFRQAAGRMAASGRRA</sequence>
<dbReference type="InterPro" id="IPR015421">
    <property type="entry name" value="PyrdxlP-dep_Trfase_major"/>
</dbReference>
<evidence type="ECO:0000313" key="5">
    <source>
        <dbReference type="Proteomes" id="UP000182888"/>
    </source>
</evidence>
<reference evidence="5" key="1">
    <citation type="submission" date="2014-08" db="EMBL/GenBank/DDBJ databases">
        <authorList>
            <person name="Edwards T."/>
        </authorList>
    </citation>
    <scope>NUCLEOTIDE SEQUENCE [LARGE SCALE GENOMIC DNA]</scope>
</reference>
<dbReference type="InterPro" id="IPR049704">
    <property type="entry name" value="Aminotrans_3_PPA_site"/>
</dbReference>
<dbReference type="InterPro" id="IPR015424">
    <property type="entry name" value="PyrdxlP-dep_Trfase"/>
</dbReference>
<evidence type="ECO:0000256" key="1">
    <source>
        <dbReference type="ARBA" id="ARBA00001933"/>
    </source>
</evidence>
<dbReference type="InterPro" id="IPR005814">
    <property type="entry name" value="Aminotrans_3"/>
</dbReference>
<keyword evidence="4" id="KW-0808">Transferase</keyword>
<comment type="similarity">
    <text evidence="3">Belongs to the class-III pyridoxal-phosphate-dependent aminotransferase family.</text>
</comment>
<keyword evidence="4" id="KW-0032">Aminotransferase</keyword>
<dbReference type="SUPFAM" id="SSF53383">
    <property type="entry name" value="PLP-dependent transferases"/>
    <property type="match status" value="1"/>
</dbReference>
<comment type="cofactor">
    <cofactor evidence="1">
        <name>pyridoxal 5'-phosphate</name>
        <dbReference type="ChEBI" id="CHEBI:597326"/>
    </cofactor>
</comment>